<feature type="domain" description="DUF7788" evidence="2">
    <location>
        <begin position="144"/>
        <end position="224"/>
    </location>
</feature>
<dbReference type="Proteomes" id="UP001188597">
    <property type="component" value="Unassembled WGS sequence"/>
</dbReference>
<feature type="compositionally biased region" description="Pro residues" evidence="1">
    <location>
        <begin position="17"/>
        <end position="27"/>
    </location>
</feature>
<accession>A0AA88S2E9</accession>
<feature type="compositionally biased region" description="Low complexity" evidence="1">
    <location>
        <begin position="54"/>
        <end position="66"/>
    </location>
</feature>
<dbReference type="InterPro" id="IPR056690">
    <property type="entry name" value="DUF7788"/>
</dbReference>
<reference evidence="3" key="1">
    <citation type="submission" date="2022-12" db="EMBL/GenBank/DDBJ databases">
        <title>Draft genome assemblies for two species of Escallonia (Escalloniales).</title>
        <authorList>
            <person name="Chanderbali A."/>
            <person name="Dervinis C."/>
            <person name="Anghel I."/>
            <person name="Soltis D."/>
            <person name="Soltis P."/>
            <person name="Zapata F."/>
        </authorList>
    </citation>
    <scope>NUCLEOTIDE SEQUENCE</scope>
    <source>
        <strain evidence="3">UCBG64.0493</strain>
        <tissue evidence="3">Leaf</tissue>
    </source>
</reference>
<feature type="region of interest" description="Disordered" evidence="1">
    <location>
        <begin position="1"/>
        <end position="87"/>
    </location>
</feature>
<evidence type="ECO:0000313" key="3">
    <source>
        <dbReference type="EMBL" id="KAK2996564.1"/>
    </source>
</evidence>
<evidence type="ECO:0000313" key="4">
    <source>
        <dbReference type="Proteomes" id="UP001188597"/>
    </source>
</evidence>
<organism evidence="3 4">
    <name type="scientific">Escallonia herrerae</name>
    <dbReference type="NCBI Taxonomy" id="1293975"/>
    <lineage>
        <taxon>Eukaryota</taxon>
        <taxon>Viridiplantae</taxon>
        <taxon>Streptophyta</taxon>
        <taxon>Embryophyta</taxon>
        <taxon>Tracheophyta</taxon>
        <taxon>Spermatophyta</taxon>
        <taxon>Magnoliopsida</taxon>
        <taxon>eudicotyledons</taxon>
        <taxon>Gunneridae</taxon>
        <taxon>Pentapetalae</taxon>
        <taxon>asterids</taxon>
        <taxon>campanulids</taxon>
        <taxon>Escalloniales</taxon>
        <taxon>Escalloniaceae</taxon>
        <taxon>Escallonia</taxon>
    </lineage>
</organism>
<evidence type="ECO:0000256" key="1">
    <source>
        <dbReference type="SAM" id="MobiDB-lite"/>
    </source>
</evidence>
<dbReference type="PANTHER" id="PTHR31373:SF17">
    <property type="entry name" value="OS06G0652100 PROTEIN"/>
    <property type="match status" value="1"/>
</dbReference>
<feature type="compositionally biased region" description="Basic and acidic residues" evidence="1">
    <location>
        <begin position="78"/>
        <end position="87"/>
    </location>
</feature>
<protein>
    <recommendedName>
        <fullName evidence="2">DUF7788 domain-containing protein</fullName>
    </recommendedName>
</protein>
<dbReference type="InterPro" id="IPR011205">
    <property type="entry name" value="UCP015417_vWA"/>
</dbReference>
<proteinExistence type="predicted"/>
<evidence type="ECO:0000259" key="2">
    <source>
        <dbReference type="Pfam" id="PF25043"/>
    </source>
</evidence>
<dbReference type="Pfam" id="PF25043">
    <property type="entry name" value="DUF7788"/>
    <property type="match status" value="1"/>
</dbReference>
<keyword evidence="4" id="KW-1185">Reference proteome</keyword>
<name>A0AA88S2E9_9ASTE</name>
<sequence>MDLVQTVFVSDPSRPRLMPPLSPPSKPAPSSSRSMSPSPPSFRPSNHSTRDLPPRSNSASPSSPSSKRQHQGHLQSVIRDDGVCVRSSSDARRPVRIRLIAADGVCVSVQISASSPDPKIGYRQSLFRSSPATMPRPTAASFTSATSSNSDMVVKKAFVALGLLISELSKKPWKGKLITFSEKPRLMSIQGGDLLFKSDFVRDIECGANTNFQILQVTVNRKLKNLSVDILENLVTLFLEEIGILNPDMVVDAISVEEYKNHA</sequence>
<dbReference type="PANTHER" id="PTHR31373">
    <property type="entry name" value="OS06G0652100 PROTEIN"/>
    <property type="match status" value="1"/>
</dbReference>
<dbReference type="EMBL" id="JAVXUP010004929">
    <property type="protein sequence ID" value="KAK2996564.1"/>
    <property type="molecule type" value="Genomic_DNA"/>
</dbReference>
<dbReference type="AlphaFoldDB" id="A0AA88S2E9"/>
<gene>
    <name evidence="3" type="ORF">RJ639_025041</name>
</gene>
<comment type="caution">
    <text evidence="3">The sequence shown here is derived from an EMBL/GenBank/DDBJ whole genome shotgun (WGS) entry which is preliminary data.</text>
</comment>